<keyword evidence="2" id="KW-1185">Reference proteome</keyword>
<organism evidence="1 2">
    <name type="scientific">Devosia lucknowensis</name>
    <dbReference type="NCBI Taxonomy" id="1096929"/>
    <lineage>
        <taxon>Bacteria</taxon>
        <taxon>Pseudomonadati</taxon>
        <taxon>Pseudomonadota</taxon>
        <taxon>Alphaproteobacteria</taxon>
        <taxon>Hyphomicrobiales</taxon>
        <taxon>Devosiaceae</taxon>
        <taxon>Devosia</taxon>
    </lineage>
</organism>
<gene>
    <name evidence="1" type="ORF">SAMN06295905_2857</name>
</gene>
<dbReference type="AlphaFoldDB" id="A0A1Y6GCQ1"/>
<evidence type="ECO:0000313" key="1">
    <source>
        <dbReference type="EMBL" id="SMQ85570.1"/>
    </source>
</evidence>
<sequence length="39" mass="4173">MNIHRVLSGPRVELEGGSVDVGAFLPELFTAEKPPPQAI</sequence>
<proteinExistence type="predicted"/>
<dbReference type="Proteomes" id="UP000194474">
    <property type="component" value="Unassembled WGS sequence"/>
</dbReference>
<name>A0A1Y6GCQ1_9HYPH</name>
<reference evidence="2" key="1">
    <citation type="submission" date="2017-04" db="EMBL/GenBank/DDBJ databases">
        <authorList>
            <person name="Varghese N."/>
            <person name="Submissions S."/>
        </authorList>
    </citation>
    <scope>NUCLEOTIDE SEQUENCE [LARGE SCALE GENOMIC DNA]</scope>
</reference>
<evidence type="ECO:0000313" key="2">
    <source>
        <dbReference type="Proteomes" id="UP000194474"/>
    </source>
</evidence>
<accession>A0A1Y6GCQ1</accession>
<protein>
    <submittedName>
        <fullName evidence="1">Uncharacterized protein</fullName>
    </submittedName>
</protein>
<dbReference type="EMBL" id="FXWK01000002">
    <property type="protein sequence ID" value="SMQ85570.1"/>
    <property type="molecule type" value="Genomic_DNA"/>
</dbReference>